<dbReference type="RefSeq" id="WP_307524241.1">
    <property type="nucleotide sequence ID" value="NZ_JAUSZI010000002.1"/>
</dbReference>
<dbReference type="Gene3D" id="3.40.50.150">
    <property type="entry name" value="Vaccinia Virus protein VP39"/>
    <property type="match status" value="1"/>
</dbReference>
<keyword evidence="2" id="KW-1185">Reference proteome</keyword>
<gene>
    <name evidence="1" type="ORF">QF035_006757</name>
</gene>
<organism evidence="1 2">
    <name type="scientific">Streptomyces umbrinus</name>
    <dbReference type="NCBI Taxonomy" id="67370"/>
    <lineage>
        <taxon>Bacteria</taxon>
        <taxon>Bacillati</taxon>
        <taxon>Actinomycetota</taxon>
        <taxon>Actinomycetes</taxon>
        <taxon>Kitasatosporales</taxon>
        <taxon>Streptomycetaceae</taxon>
        <taxon>Streptomyces</taxon>
        <taxon>Streptomyces phaeochromogenes group</taxon>
    </lineage>
</organism>
<proteinExistence type="predicted"/>
<evidence type="ECO:0000313" key="2">
    <source>
        <dbReference type="Proteomes" id="UP001230328"/>
    </source>
</evidence>
<dbReference type="SUPFAM" id="SSF53335">
    <property type="entry name" value="S-adenosyl-L-methionine-dependent methyltransferases"/>
    <property type="match status" value="1"/>
</dbReference>
<accession>A0ABU0T044</accession>
<evidence type="ECO:0000313" key="1">
    <source>
        <dbReference type="EMBL" id="MDQ1029175.1"/>
    </source>
</evidence>
<dbReference type="Proteomes" id="UP001230328">
    <property type="component" value="Unassembled WGS sequence"/>
</dbReference>
<dbReference type="EMBL" id="JAUSZI010000002">
    <property type="protein sequence ID" value="MDQ1029175.1"/>
    <property type="molecule type" value="Genomic_DNA"/>
</dbReference>
<comment type="caution">
    <text evidence="1">The sequence shown here is derived from an EMBL/GenBank/DDBJ whole genome shotgun (WGS) entry which is preliminary data.</text>
</comment>
<reference evidence="1 2" key="1">
    <citation type="submission" date="2023-07" db="EMBL/GenBank/DDBJ databases">
        <title>Comparative genomics of wheat-associated soil bacteria to identify genetic determinants of phenazine resistance.</title>
        <authorList>
            <person name="Mouncey N."/>
        </authorList>
    </citation>
    <scope>NUCLEOTIDE SEQUENCE [LARGE SCALE GENOMIC DNA]</scope>
    <source>
        <strain evidence="1 2">V2I4</strain>
    </source>
</reference>
<protein>
    <submittedName>
        <fullName evidence="1">Uncharacterized protein</fullName>
    </submittedName>
</protein>
<name>A0ABU0T044_9ACTN</name>
<sequence length="251" mass="28307">MAINQSEQTARTATASPLGRIRKPIARIRRIHPWLYQSRPALNGQRFRQEMFRSLLQELQPDAVFESGTYRGATTQFLWHVSGRPVYTVEKDPALARLVARRFRDVAEIRVMKSDSRKALQGLRENSSFPKSRVFFYLDAHWEEDLPLREEVAIITGGWTDSLILIDDFKVPDDPGYGFDTYAGTQLSVEYLGNAVGEYKVFWPNCPSSEETGARRGCVLLAAPTLADRMAALDPVRSMDDAVPLGRAGSR</sequence>
<dbReference type="InterPro" id="IPR029063">
    <property type="entry name" value="SAM-dependent_MTases_sf"/>
</dbReference>